<dbReference type="Proteomes" id="UP000015344">
    <property type="component" value="Unassembled WGS sequence"/>
</dbReference>
<evidence type="ECO:0000313" key="2">
    <source>
        <dbReference type="Proteomes" id="UP000015344"/>
    </source>
</evidence>
<organism evidence="1 2">
    <name type="scientific">Paenibacillus alvei TS-15</name>
    <dbReference type="NCBI Taxonomy" id="1117108"/>
    <lineage>
        <taxon>Bacteria</taxon>
        <taxon>Bacillati</taxon>
        <taxon>Bacillota</taxon>
        <taxon>Bacilli</taxon>
        <taxon>Bacillales</taxon>
        <taxon>Paenibacillaceae</taxon>
        <taxon>Paenibacillus</taxon>
    </lineage>
</organism>
<comment type="caution">
    <text evidence="1">The sequence shown here is derived from an EMBL/GenBank/DDBJ whole genome shotgun (WGS) entry which is preliminary data.</text>
</comment>
<dbReference type="RefSeq" id="WP_021260056.1">
    <property type="nucleotide sequence ID" value="NZ_ATMT01000053.1"/>
</dbReference>
<protein>
    <submittedName>
        <fullName evidence="1">Uncharacterized protein</fullName>
    </submittedName>
</protein>
<evidence type="ECO:0000313" key="1">
    <source>
        <dbReference type="EMBL" id="EPY06642.1"/>
    </source>
</evidence>
<accession>S9SLN0</accession>
<name>S9SLN0_PAEAL</name>
<reference evidence="1 2" key="1">
    <citation type="submission" date="2013-05" db="EMBL/GenBank/DDBJ databases">
        <authorList>
            <person name="Strain E.A."/>
            <person name="Brown E."/>
            <person name="Allard M.W."/>
            <person name="Luo Y.L."/>
        </authorList>
    </citation>
    <scope>NUCLEOTIDE SEQUENCE [LARGE SCALE GENOMIC DNA]</scope>
    <source>
        <strain evidence="1 2">TS-15</strain>
    </source>
</reference>
<sequence length="99" mass="11079">MLDKLIAEGESLENLAVDGEYVGKMISGVEFETWAAKVILFLERNHANSSLTEKAIKVNKNLGTNSYDNYEFLLGTIKAAKEFADEEAKFQDSVLKLNF</sequence>
<proteinExistence type="predicted"/>
<gene>
    <name evidence="1" type="ORF">PAALTS15_13597</name>
</gene>
<dbReference type="PATRIC" id="fig|1117108.3.peg.2821"/>
<dbReference type="AlphaFoldDB" id="S9SLN0"/>
<dbReference type="EMBL" id="ATMT01000053">
    <property type="protein sequence ID" value="EPY06642.1"/>
    <property type="molecule type" value="Genomic_DNA"/>
</dbReference>